<evidence type="ECO:0000256" key="1">
    <source>
        <dbReference type="ARBA" id="ARBA00004496"/>
    </source>
</evidence>
<sequence length="195" mass="22168">MKVAIIKYNAGNVQSVRYALQRLGIDPILTDNAEELMSADKVIFPGVGEAKSAMDYLKERNLDTLIKDLKQPTLGVCLGLQLMCNHSEERNTDCLGIFDTNVKKFESKTLKVPHMGWNNIHDLKTPLYKGLEDHDYVYYVHSYYAELCENTIAVTDYVNPYSASLHKDNFYAAQFHPEKSGEIGQKIIQNFLTNI</sequence>
<comment type="function">
    <text evidence="12">IGPS catalyzes the conversion of PRFAR and glutamine to IGP, AICAR and glutamate. The HisH subunit catalyzes the hydrolysis of glutamine to glutamate and ammonia as part of the synthesis of IGP and AICAR. The resulting ammonia molecule is channeled to the active site of HisF.</text>
</comment>
<evidence type="ECO:0000313" key="15">
    <source>
        <dbReference type="EMBL" id="AZQ61449.1"/>
    </source>
</evidence>
<dbReference type="Pfam" id="PF00117">
    <property type="entry name" value="GATase"/>
    <property type="match status" value="1"/>
</dbReference>
<proteinExistence type="inferred from homology"/>
<evidence type="ECO:0000256" key="11">
    <source>
        <dbReference type="ARBA" id="ARBA00049534"/>
    </source>
</evidence>
<dbReference type="CDD" id="cd01748">
    <property type="entry name" value="GATase1_IGP_Synthase"/>
    <property type="match status" value="1"/>
</dbReference>
<dbReference type="EMBL" id="CP034562">
    <property type="protein sequence ID" value="AZQ61449.1"/>
    <property type="molecule type" value="Genomic_DNA"/>
</dbReference>
<dbReference type="GO" id="GO:0000107">
    <property type="term" value="F:imidazoleglycerol-phosphate synthase activity"/>
    <property type="evidence" value="ECO:0007669"/>
    <property type="project" value="UniProtKB-UniRule"/>
</dbReference>
<evidence type="ECO:0000256" key="10">
    <source>
        <dbReference type="ARBA" id="ARBA00047838"/>
    </source>
</evidence>
<dbReference type="AlphaFoldDB" id="A0A3S9NZU1"/>
<evidence type="ECO:0000256" key="8">
    <source>
        <dbReference type="ARBA" id="ARBA00023102"/>
    </source>
</evidence>
<evidence type="ECO:0000256" key="2">
    <source>
        <dbReference type="ARBA" id="ARBA00005091"/>
    </source>
</evidence>
<dbReference type="EC" id="3.5.1.2" evidence="12"/>
<dbReference type="EC" id="4.3.2.10" evidence="12"/>
<keyword evidence="6 12" id="KW-0378">Hydrolase</keyword>
<dbReference type="PANTHER" id="PTHR42701">
    <property type="entry name" value="IMIDAZOLE GLYCEROL PHOSPHATE SYNTHASE SUBUNIT HISH"/>
    <property type="match status" value="1"/>
</dbReference>
<dbReference type="GO" id="GO:0000105">
    <property type="term" value="P:L-histidine biosynthetic process"/>
    <property type="evidence" value="ECO:0007669"/>
    <property type="project" value="UniProtKB-UniRule"/>
</dbReference>
<keyword evidence="16" id="KW-1185">Reference proteome</keyword>
<dbReference type="InterPro" id="IPR010139">
    <property type="entry name" value="Imidazole-glycPsynth_HisH"/>
</dbReference>
<dbReference type="HAMAP" id="MF_00278">
    <property type="entry name" value="HisH"/>
    <property type="match status" value="1"/>
</dbReference>
<dbReference type="PIRSF" id="PIRSF000495">
    <property type="entry name" value="Amidotransf_hisH"/>
    <property type="match status" value="1"/>
</dbReference>
<evidence type="ECO:0000256" key="9">
    <source>
        <dbReference type="ARBA" id="ARBA00023239"/>
    </source>
</evidence>
<dbReference type="KEGG" id="fll:EI427_04175"/>
<evidence type="ECO:0000313" key="16">
    <source>
        <dbReference type="Proteomes" id="UP000267268"/>
    </source>
</evidence>
<organism evidence="15 16">
    <name type="scientific">Flammeovirga pectinis</name>
    <dbReference type="NCBI Taxonomy" id="2494373"/>
    <lineage>
        <taxon>Bacteria</taxon>
        <taxon>Pseudomonadati</taxon>
        <taxon>Bacteroidota</taxon>
        <taxon>Cytophagia</taxon>
        <taxon>Cytophagales</taxon>
        <taxon>Flammeovirgaceae</taxon>
        <taxon>Flammeovirga</taxon>
    </lineage>
</organism>
<feature type="domain" description="Glutamine amidotransferase" evidence="14">
    <location>
        <begin position="10"/>
        <end position="193"/>
    </location>
</feature>
<comment type="pathway">
    <text evidence="2 12">Amino-acid biosynthesis; L-histidine biosynthesis; L-histidine from 5-phospho-alpha-D-ribose 1-diphosphate: step 5/9.</text>
</comment>
<keyword evidence="7 12" id="KW-0315">Glutamine amidotransferase</keyword>
<dbReference type="Proteomes" id="UP000267268">
    <property type="component" value="Chromosome 1"/>
</dbReference>
<evidence type="ECO:0000256" key="12">
    <source>
        <dbReference type="HAMAP-Rule" id="MF_00278"/>
    </source>
</evidence>
<dbReference type="OrthoDB" id="9807137at2"/>
<dbReference type="GO" id="GO:0004359">
    <property type="term" value="F:glutaminase activity"/>
    <property type="evidence" value="ECO:0007669"/>
    <property type="project" value="UniProtKB-EC"/>
</dbReference>
<evidence type="ECO:0000259" key="14">
    <source>
        <dbReference type="Pfam" id="PF00117"/>
    </source>
</evidence>
<dbReference type="RefSeq" id="WP_126611942.1">
    <property type="nucleotide sequence ID" value="NZ_CP034562.1"/>
</dbReference>
<feature type="active site" description="Nucleophile" evidence="12 13">
    <location>
        <position position="77"/>
    </location>
</feature>
<comment type="catalytic activity">
    <reaction evidence="11 12">
        <text>L-glutamine + H2O = L-glutamate + NH4(+)</text>
        <dbReference type="Rhea" id="RHEA:15889"/>
        <dbReference type="ChEBI" id="CHEBI:15377"/>
        <dbReference type="ChEBI" id="CHEBI:28938"/>
        <dbReference type="ChEBI" id="CHEBI:29985"/>
        <dbReference type="ChEBI" id="CHEBI:58359"/>
        <dbReference type="EC" id="3.5.1.2"/>
    </reaction>
</comment>
<keyword evidence="9 12" id="KW-0456">Lyase</keyword>
<comment type="subcellular location">
    <subcellularLocation>
        <location evidence="1 12">Cytoplasm</location>
    </subcellularLocation>
</comment>
<name>A0A3S9NZU1_9BACT</name>
<dbReference type="SUPFAM" id="SSF52317">
    <property type="entry name" value="Class I glutamine amidotransferase-like"/>
    <property type="match status" value="1"/>
</dbReference>
<accession>A0A3S9NZU1</accession>
<evidence type="ECO:0000256" key="6">
    <source>
        <dbReference type="ARBA" id="ARBA00022801"/>
    </source>
</evidence>
<feature type="active site" evidence="12 13">
    <location>
        <position position="178"/>
    </location>
</feature>
<dbReference type="NCBIfam" id="TIGR01855">
    <property type="entry name" value="IMP_synth_hisH"/>
    <property type="match status" value="1"/>
</dbReference>
<dbReference type="Gene3D" id="3.40.50.880">
    <property type="match status" value="1"/>
</dbReference>
<evidence type="ECO:0000256" key="3">
    <source>
        <dbReference type="ARBA" id="ARBA00011152"/>
    </source>
</evidence>
<feature type="active site" evidence="12 13">
    <location>
        <position position="176"/>
    </location>
</feature>
<evidence type="ECO:0000256" key="13">
    <source>
        <dbReference type="PIRSR" id="PIRSR000495-1"/>
    </source>
</evidence>
<evidence type="ECO:0000256" key="7">
    <source>
        <dbReference type="ARBA" id="ARBA00022962"/>
    </source>
</evidence>
<dbReference type="InterPro" id="IPR017926">
    <property type="entry name" value="GATASE"/>
</dbReference>
<keyword evidence="5 12" id="KW-0028">Amino-acid biosynthesis</keyword>
<keyword evidence="8 12" id="KW-0368">Histidine biosynthesis</keyword>
<dbReference type="PROSITE" id="PS51273">
    <property type="entry name" value="GATASE_TYPE_1"/>
    <property type="match status" value="1"/>
</dbReference>
<dbReference type="PANTHER" id="PTHR42701:SF1">
    <property type="entry name" value="IMIDAZOLE GLYCEROL PHOSPHATE SYNTHASE SUBUNIT HISH"/>
    <property type="match status" value="1"/>
</dbReference>
<keyword evidence="4 12" id="KW-0963">Cytoplasm</keyword>
<dbReference type="GO" id="GO:0005737">
    <property type="term" value="C:cytoplasm"/>
    <property type="evidence" value="ECO:0007669"/>
    <property type="project" value="UniProtKB-SubCell"/>
</dbReference>
<reference evidence="15 16" key="1">
    <citation type="submission" date="2018-12" db="EMBL/GenBank/DDBJ databases">
        <title>Flammeovirga pectinis sp. nov., isolated from the gut of the Korean scallop, Patinopecten yessoensis.</title>
        <authorList>
            <person name="Bae J.-W."/>
            <person name="Jeong Y.-S."/>
            <person name="Kang W."/>
        </authorList>
    </citation>
    <scope>NUCLEOTIDE SEQUENCE [LARGE SCALE GENOMIC DNA]</scope>
    <source>
        <strain evidence="15 16">L12M1</strain>
    </source>
</reference>
<evidence type="ECO:0000256" key="5">
    <source>
        <dbReference type="ARBA" id="ARBA00022605"/>
    </source>
</evidence>
<comment type="subunit">
    <text evidence="3 12">Heterodimer of HisH and HisF.</text>
</comment>
<evidence type="ECO:0000256" key="4">
    <source>
        <dbReference type="ARBA" id="ARBA00022490"/>
    </source>
</evidence>
<gene>
    <name evidence="12 15" type="primary">hisH</name>
    <name evidence="15" type="ORF">EI427_04175</name>
</gene>
<dbReference type="GO" id="GO:0016829">
    <property type="term" value="F:lyase activity"/>
    <property type="evidence" value="ECO:0007669"/>
    <property type="project" value="UniProtKB-KW"/>
</dbReference>
<comment type="catalytic activity">
    <reaction evidence="10 12">
        <text>5-[(5-phospho-1-deoxy-D-ribulos-1-ylimino)methylamino]-1-(5-phospho-beta-D-ribosyl)imidazole-4-carboxamide + L-glutamine = D-erythro-1-(imidazol-4-yl)glycerol 3-phosphate + 5-amino-1-(5-phospho-beta-D-ribosyl)imidazole-4-carboxamide + L-glutamate + H(+)</text>
        <dbReference type="Rhea" id="RHEA:24793"/>
        <dbReference type="ChEBI" id="CHEBI:15378"/>
        <dbReference type="ChEBI" id="CHEBI:29985"/>
        <dbReference type="ChEBI" id="CHEBI:58278"/>
        <dbReference type="ChEBI" id="CHEBI:58359"/>
        <dbReference type="ChEBI" id="CHEBI:58475"/>
        <dbReference type="ChEBI" id="CHEBI:58525"/>
        <dbReference type="EC" id="4.3.2.10"/>
    </reaction>
</comment>
<dbReference type="UniPathway" id="UPA00031">
    <property type="reaction ID" value="UER00010"/>
</dbReference>
<dbReference type="FunFam" id="3.40.50.880:FF:000009">
    <property type="entry name" value="Imidazole glycerol phosphate synthase subunit HisH"/>
    <property type="match status" value="1"/>
</dbReference>
<dbReference type="InterPro" id="IPR029062">
    <property type="entry name" value="Class_I_gatase-like"/>
</dbReference>
<protein>
    <recommendedName>
        <fullName evidence="12">Imidazole glycerol phosphate synthase subunit HisH</fullName>
        <ecNumber evidence="12">4.3.2.10</ecNumber>
    </recommendedName>
    <alternativeName>
        <fullName evidence="12">IGP synthase glutaminase subunit</fullName>
        <ecNumber evidence="12">3.5.1.2</ecNumber>
    </alternativeName>
    <alternativeName>
        <fullName evidence="12">IGP synthase subunit HisH</fullName>
    </alternativeName>
    <alternativeName>
        <fullName evidence="12">ImGP synthase subunit HisH</fullName>
        <shortName evidence="12">IGPS subunit HisH</shortName>
    </alternativeName>
</protein>